<keyword evidence="1" id="KW-0812">Transmembrane</keyword>
<dbReference type="Proteomes" id="UP000484875">
    <property type="component" value="Unassembled WGS sequence"/>
</dbReference>
<dbReference type="PANTHER" id="PTHR31061:SF24">
    <property type="entry name" value="LD22376P"/>
    <property type="match status" value="1"/>
</dbReference>
<dbReference type="PANTHER" id="PTHR31061">
    <property type="entry name" value="LD22376P"/>
    <property type="match status" value="1"/>
</dbReference>
<feature type="transmembrane region" description="Helical" evidence="1">
    <location>
        <begin position="240"/>
        <end position="261"/>
    </location>
</feature>
<protein>
    <submittedName>
        <fullName evidence="3">DUF1624 domain-containing protein</fullName>
    </submittedName>
</protein>
<dbReference type="Pfam" id="PF07786">
    <property type="entry name" value="HGSNAT_cat"/>
    <property type="match status" value="1"/>
</dbReference>
<feature type="transmembrane region" description="Helical" evidence="1">
    <location>
        <begin position="115"/>
        <end position="133"/>
    </location>
</feature>
<reference evidence="3 4" key="1">
    <citation type="submission" date="2019-12" db="EMBL/GenBank/DDBJ databases">
        <title>Novel species isolated from a subtropical stream in China.</title>
        <authorList>
            <person name="Lu H."/>
        </authorList>
    </citation>
    <scope>NUCLEOTIDE SEQUENCE [LARGE SCALE GENOMIC DNA]</scope>
    <source>
        <strain evidence="3 4">FT107W</strain>
    </source>
</reference>
<dbReference type="RefSeq" id="WP_161089340.1">
    <property type="nucleotide sequence ID" value="NZ_WWCV01000010.1"/>
</dbReference>
<feature type="transmembrane region" description="Helical" evidence="1">
    <location>
        <begin position="12"/>
        <end position="29"/>
    </location>
</feature>
<dbReference type="InterPro" id="IPR012429">
    <property type="entry name" value="HGSNAT_cat"/>
</dbReference>
<feature type="transmembrane region" description="Helical" evidence="1">
    <location>
        <begin position="348"/>
        <end position="366"/>
    </location>
</feature>
<feature type="transmembrane region" description="Helical" evidence="1">
    <location>
        <begin position="145"/>
        <end position="166"/>
    </location>
</feature>
<evidence type="ECO:0000256" key="1">
    <source>
        <dbReference type="SAM" id="Phobius"/>
    </source>
</evidence>
<feature type="transmembrane region" description="Helical" evidence="1">
    <location>
        <begin position="49"/>
        <end position="70"/>
    </location>
</feature>
<organism evidence="3 4">
    <name type="scientific">Duganella vulcania</name>
    <dbReference type="NCBI Taxonomy" id="2692166"/>
    <lineage>
        <taxon>Bacteria</taxon>
        <taxon>Pseudomonadati</taxon>
        <taxon>Pseudomonadota</taxon>
        <taxon>Betaproteobacteria</taxon>
        <taxon>Burkholderiales</taxon>
        <taxon>Oxalobacteraceae</taxon>
        <taxon>Telluria group</taxon>
        <taxon>Duganella</taxon>
    </lineage>
</organism>
<keyword evidence="1" id="KW-1133">Transmembrane helix</keyword>
<gene>
    <name evidence="3" type="ORF">GTP81_07715</name>
</gene>
<feature type="transmembrane region" description="Helical" evidence="1">
    <location>
        <begin position="267"/>
        <end position="287"/>
    </location>
</feature>
<evidence type="ECO:0000313" key="4">
    <source>
        <dbReference type="Proteomes" id="UP000484875"/>
    </source>
</evidence>
<evidence type="ECO:0000259" key="2">
    <source>
        <dbReference type="Pfam" id="PF07786"/>
    </source>
</evidence>
<feature type="transmembrane region" description="Helical" evidence="1">
    <location>
        <begin position="82"/>
        <end position="103"/>
    </location>
</feature>
<accession>A0A845HJ39</accession>
<name>A0A845HJ39_9BURK</name>
<feature type="domain" description="Heparan-alpha-glucosaminide N-acetyltransferase catalytic" evidence="2">
    <location>
        <begin position="8"/>
        <end position="129"/>
    </location>
</feature>
<sequence length="374" mass="39399">MEVQPRQRVAAIDMLRGLAVIGMILVAYAGDWDHRFRVLTHADWQGFALADMIFPSFLFCVGAAMPHSLLKRAGDRPGAEVLAYLARRSAALFLLGLALNLLPSFDFAHVRLMGILQRIGICYLAAGALAMALGRRTADGFQLPLRSVLLAAAAVAAAYGALLLAWDAPGCGRACFDSVHSLPAVIDRAALGINHLWPYGLTNGQVTYEPEGLLSTVGALVNVLAGLAGGLVLHRGGDAWRPLALAAVVLLAAGFALNPLLPVVKKIWTPSFALLSSGFSLLALVLLRRATSGASIVLAFGANATLAFVAISLLDCVLQLPLNAGQSWHDSLAHGLGGLIADARVASVTYSAGLVVVMGTLLLALYRKKLFLRL</sequence>
<comment type="caution">
    <text evidence="3">The sequence shown here is derived from an EMBL/GenBank/DDBJ whole genome shotgun (WGS) entry which is preliminary data.</text>
</comment>
<feature type="transmembrane region" description="Helical" evidence="1">
    <location>
        <begin position="294"/>
        <end position="314"/>
    </location>
</feature>
<keyword evidence="4" id="KW-1185">Reference proteome</keyword>
<evidence type="ECO:0000313" key="3">
    <source>
        <dbReference type="EMBL" id="MYN16636.1"/>
    </source>
</evidence>
<feature type="transmembrane region" description="Helical" evidence="1">
    <location>
        <begin position="213"/>
        <end position="233"/>
    </location>
</feature>
<dbReference type="AlphaFoldDB" id="A0A845HJ39"/>
<proteinExistence type="predicted"/>
<dbReference type="EMBL" id="WWCV01000010">
    <property type="protein sequence ID" value="MYN16636.1"/>
    <property type="molecule type" value="Genomic_DNA"/>
</dbReference>
<keyword evidence="1" id="KW-0472">Membrane</keyword>